<evidence type="ECO:0000256" key="2">
    <source>
        <dbReference type="ARBA" id="ARBA00022692"/>
    </source>
</evidence>
<keyword evidence="1 7" id="KW-1003">Cell membrane</keyword>
<dbReference type="KEGG" id="jeh:EJN90_11160"/>
<protein>
    <recommendedName>
        <fullName evidence="7">Endolytic murein transglycosylase</fullName>
        <ecNumber evidence="7">4.2.2.29</ecNumber>
    </recommendedName>
    <alternativeName>
        <fullName evidence="7">Peptidoglycan lytic transglycosylase</fullName>
    </alternativeName>
    <alternativeName>
        <fullName evidence="7">Peptidoglycan polymerization terminase</fullName>
    </alternativeName>
</protein>
<dbReference type="PANTHER" id="PTHR30518">
    <property type="entry name" value="ENDOLYTIC MUREIN TRANSGLYCOSYLASE"/>
    <property type="match status" value="1"/>
</dbReference>
<keyword evidence="3 7" id="KW-1133">Transmembrane helix</keyword>
<dbReference type="EMBL" id="CP034465">
    <property type="protein sequence ID" value="AZP05150.1"/>
    <property type="molecule type" value="Genomic_DNA"/>
</dbReference>
<comment type="similarity">
    <text evidence="7">Belongs to the transglycosylase MltG family.</text>
</comment>
<feature type="transmembrane region" description="Helical" evidence="7">
    <location>
        <begin position="55"/>
        <end position="78"/>
    </location>
</feature>
<evidence type="ECO:0000256" key="8">
    <source>
        <dbReference type="SAM" id="MobiDB-lite"/>
    </source>
</evidence>
<evidence type="ECO:0000256" key="1">
    <source>
        <dbReference type="ARBA" id="ARBA00022475"/>
    </source>
</evidence>
<organism evidence="9 10">
    <name type="scientific">Jeotgalibaca ciconiae</name>
    <dbReference type="NCBI Taxonomy" id="2496265"/>
    <lineage>
        <taxon>Bacteria</taxon>
        <taxon>Bacillati</taxon>
        <taxon>Bacillota</taxon>
        <taxon>Bacilli</taxon>
        <taxon>Lactobacillales</taxon>
        <taxon>Carnobacteriaceae</taxon>
        <taxon>Jeotgalibaca</taxon>
    </lineage>
</organism>
<evidence type="ECO:0000256" key="7">
    <source>
        <dbReference type="HAMAP-Rule" id="MF_02065"/>
    </source>
</evidence>
<keyword evidence="5 7" id="KW-0456">Lyase</keyword>
<dbReference type="InterPro" id="IPR003770">
    <property type="entry name" value="MLTG-like"/>
</dbReference>
<keyword evidence="6 7" id="KW-0961">Cell wall biogenesis/degradation</keyword>
<dbReference type="GO" id="GO:0005886">
    <property type="term" value="C:plasma membrane"/>
    <property type="evidence" value="ECO:0007669"/>
    <property type="project" value="UniProtKB-SubCell"/>
</dbReference>
<keyword evidence="4 7" id="KW-0472">Membrane</keyword>
<comment type="function">
    <text evidence="7">Functions as a peptidoglycan terminase that cleaves nascent peptidoglycan strands endolytically to terminate their elongation.</text>
</comment>
<sequence>MLEKGGSFLVKRNAKQTRESRTNNKNKAETVNDTKSDVEERWKMRRKENSLVKKIVFSIIFVGVLLILVVGIVGYNYVTNALRPLEPNNTELVEVEIPMGSSTKRIAEILEEEAIVKDATVFNYYMKTQNASDFQAGFYQFAPSMELDEIIVTLEEGGTSTPISEDYKILVKEGSMITEIASEFASKTEYSEKDFLDAASNDEFIAQLAEEFPKLITDAVQNDSLKYKLEGYLFPATYDYLSMYTPEDMIREMVQKTNEVLTPYRAKIEESGLSLHEVLTLSSLVEKEGVQYEDRQMIADVFFNRLEEDMAIQSDISILYALDEHKEYVTIADTEVDSPYNLYQNKGLGPGPFNNPGEEAIQAVLNPTDTDYFYFLADLETGEVYFSETYEEHLELQDQYIIAPEEE</sequence>
<reference evidence="10" key="1">
    <citation type="submission" date="2018-12" db="EMBL/GenBank/DDBJ databases">
        <title>Complete genome sequencing of Jeotgalibaca sp. H21T32.</title>
        <authorList>
            <person name="Bae J.-W."/>
            <person name="Lee S.-Y."/>
        </authorList>
    </citation>
    <scope>NUCLEOTIDE SEQUENCE [LARGE SCALE GENOMIC DNA]</scope>
    <source>
        <strain evidence="10">H21T32</strain>
    </source>
</reference>
<feature type="region of interest" description="Disordered" evidence="8">
    <location>
        <begin position="1"/>
        <end position="36"/>
    </location>
</feature>
<evidence type="ECO:0000256" key="3">
    <source>
        <dbReference type="ARBA" id="ARBA00022989"/>
    </source>
</evidence>
<dbReference type="CDD" id="cd08010">
    <property type="entry name" value="MltG_like"/>
    <property type="match status" value="1"/>
</dbReference>
<gene>
    <name evidence="7 9" type="primary">mltG</name>
    <name evidence="9" type="ORF">EJN90_11160</name>
</gene>
<name>A0A3Q9BLI9_9LACT</name>
<feature type="compositionally biased region" description="Basic and acidic residues" evidence="8">
    <location>
        <begin position="16"/>
        <end position="36"/>
    </location>
</feature>
<dbReference type="NCBIfam" id="TIGR00247">
    <property type="entry name" value="endolytic transglycosylase MltG"/>
    <property type="match status" value="1"/>
</dbReference>
<evidence type="ECO:0000313" key="10">
    <source>
        <dbReference type="Proteomes" id="UP000273326"/>
    </source>
</evidence>
<dbReference type="HAMAP" id="MF_02065">
    <property type="entry name" value="MltG"/>
    <property type="match status" value="1"/>
</dbReference>
<evidence type="ECO:0000313" key="9">
    <source>
        <dbReference type="EMBL" id="AZP05150.1"/>
    </source>
</evidence>
<comment type="subcellular location">
    <subcellularLocation>
        <location evidence="7">Cell membrane</location>
        <topology evidence="7">Single-pass membrane protein</topology>
    </subcellularLocation>
</comment>
<keyword evidence="10" id="KW-1185">Reference proteome</keyword>
<dbReference type="AlphaFoldDB" id="A0A3Q9BLI9"/>
<dbReference type="EC" id="4.2.2.29" evidence="7"/>
<proteinExistence type="inferred from homology"/>
<dbReference type="Gene3D" id="3.30.1490.480">
    <property type="entry name" value="Endolytic murein transglycosylase"/>
    <property type="match status" value="1"/>
</dbReference>
<dbReference type="GO" id="GO:0071555">
    <property type="term" value="P:cell wall organization"/>
    <property type="evidence" value="ECO:0007669"/>
    <property type="project" value="UniProtKB-KW"/>
</dbReference>
<evidence type="ECO:0000256" key="5">
    <source>
        <dbReference type="ARBA" id="ARBA00023239"/>
    </source>
</evidence>
<dbReference type="Pfam" id="PF02618">
    <property type="entry name" value="YceG"/>
    <property type="match status" value="1"/>
</dbReference>
<dbReference type="Proteomes" id="UP000273326">
    <property type="component" value="Chromosome"/>
</dbReference>
<dbReference type="PANTHER" id="PTHR30518:SF2">
    <property type="entry name" value="ENDOLYTIC MUREIN TRANSGLYCOSYLASE"/>
    <property type="match status" value="1"/>
</dbReference>
<feature type="site" description="Important for catalytic activity" evidence="7">
    <location>
        <position position="288"/>
    </location>
</feature>
<evidence type="ECO:0000256" key="4">
    <source>
        <dbReference type="ARBA" id="ARBA00023136"/>
    </source>
</evidence>
<dbReference type="GO" id="GO:0009252">
    <property type="term" value="P:peptidoglycan biosynthetic process"/>
    <property type="evidence" value="ECO:0007669"/>
    <property type="project" value="UniProtKB-UniRule"/>
</dbReference>
<dbReference type="OrthoDB" id="9814591at2"/>
<comment type="catalytic activity">
    <reaction evidence="7">
        <text>a peptidoglycan chain = a peptidoglycan chain with N-acetyl-1,6-anhydromuramyl-[peptide] at the reducing end + a peptidoglycan chain with N-acetylglucosamine at the non-reducing end.</text>
        <dbReference type="EC" id="4.2.2.29"/>
    </reaction>
</comment>
<keyword evidence="2 7" id="KW-0812">Transmembrane</keyword>
<dbReference type="GO" id="GO:0008932">
    <property type="term" value="F:lytic endotransglycosylase activity"/>
    <property type="evidence" value="ECO:0007669"/>
    <property type="project" value="UniProtKB-UniRule"/>
</dbReference>
<evidence type="ECO:0000256" key="6">
    <source>
        <dbReference type="ARBA" id="ARBA00023316"/>
    </source>
</evidence>
<accession>A0A3Q9BLI9</accession>